<dbReference type="Pfam" id="PF13622">
    <property type="entry name" value="4HBT_3"/>
    <property type="match status" value="1"/>
</dbReference>
<feature type="domain" description="Acyl-CoA thioesterase-like N-terminal HotDog" evidence="1">
    <location>
        <begin position="19"/>
        <end position="99"/>
    </location>
</feature>
<protein>
    <submittedName>
        <fullName evidence="3">Thioesterase family protein</fullName>
    </submittedName>
</protein>
<dbReference type="RefSeq" id="WP_202955742.1">
    <property type="nucleotide sequence ID" value="NZ_JAPCID010000009.1"/>
</dbReference>
<evidence type="ECO:0000313" key="4">
    <source>
        <dbReference type="Proteomes" id="UP001147700"/>
    </source>
</evidence>
<dbReference type="Gene3D" id="2.40.160.210">
    <property type="entry name" value="Acyl-CoA thioesterase, double hotdog domain"/>
    <property type="match status" value="1"/>
</dbReference>
<dbReference type="InterPro" id="IPR049449">
    <property type="entry name" value="TesB_ACOT8-like_N"/>
</dbReference>
<name>A0ABT4RFT7_9ACTN</name>
<evidence type="ECO:0000259" key="2">
    <source>
        <dbReference type="Pfam" id="PF20789"/>
    </source>
</evidence>
<dbReference type="SUPFAM" id="SSF54637">
    <property type="entry name" value="Thioesterase/thiol ester dehydrase-isomerase"/>
    <property type="match status" value="1"/>
</dbReference>
<dbReference type="EMBL" id="JAPCID010000009">
    <property type="protein sequence ID" value="MDA0137409.1"/>
    <property type="molecule type" value="Genomic_DNA"/>
</dbReference>
<feature type="domain" description="Acyl-CoA thioesterase-like C-terminal" evidence="2">
    <location>
        <begin position="118"/>
        <end position="248"/>
    </location>
</feature>
<evidence type="ECO:0000259" key="1">
    <source>
        <dbReference type="Pfam" id="PF13622"/>
    </source>
</evidence>
<sequence length="251" mass="27243">MSFYVDLGEGRFRATKRTSGPWDPAHQHAGPPSALMLRAFERLASELVIARITIEILGPVAIGEMDVRVEVERPGRSVELLAGSIAVDGREVLRARAWRVRPAPAGTVEEAPVDLPEQEHVPPAALGETFGYAHAVEWRWARGGWLDRGPATVWTRMKIPLIEGEEPSPRQRVTVVADSGNGASNVLDWARYLFINTELTVHFVREPVGEWVLLDAATQIAEGGAGLASSVLSDRTGPVARGAQALLVAPR</sequence>
<gene>
    <name evidence="3" type="ORF">OJ962_07885</name>
</gene>
<reference evidence="3" key="1">
    <citation type="submission" date="2022-10" db="EMBL/GenBank/DDBJ databases">
        <title>The WGS of Solirubrobacter sp. CPCC 204708.</title>
        <authorList>
            <person name="Jiang Z."/>
        </authorList>
    </citation>
    <scope>NUCLEOTIDE SEQUENCE</scope>
    <source>
        <strain evidence="3">CPCC 204708</strain>
    </source>
</reference>
<comment type="caution">
    <text evidence="3">The sequence shown here is derived from an EMBL/GenBank/DDBJ whole genome shotgun (WGS) entry which is preliminary data.</text>
</comment>
<accession>A0ABT4RFT7</accession>
<dbReference type="Proteomes" id="UP001147700">
    <property type="component" value="Unassembled WGS sequence"/>
</dbReference>
<dbReference type="Pfam" id="PF20789">
    <property type="entry name" value="4HBT_3C"/>
    <property type="match status" value="1"/>
</dbReference>
<evidence type="ECO:0000313" key="3">
    <source>
        <dbReference type="EMBL" id="MDA0137409.1"/>
    </source>
</evidence>
<proteinExistence type="predicted"/>
<dbReference type="InterPro" id="IPR049450">
    <property type="entry name" value="ACOT8-like_C"/>
</dbReference>
<keyword evidence="4" id="KW-1185">Reference proteome</keyword>
<dbReference type="InterPro" id="IPR029069">
    <property type="entry name" value="HotDog_dom_sf"/>
</dbReference>
<dbReference type="InterPro" id="IPR042171">
    <property type="entry name" value="Acyl-CoA_hotdog"/>
</dbReference>
<organism evidence="3 4">
    <name type="scientific">Solirubrobacter deserti</name>
    <dbReference type="NCBI Taxonomy" id="2282478"/>
    <lineage>
        <taxon>Bacteria</taxon>
        <taxon>Bacillati</taxon>
        <taxon>Actinomycetota</taxon>
        <taxon>Thermoleophilia</taxon>
        <taxon>Solirubrobacterales</taxon>
        <taxon>Solirubrobacteraceae</taxon>
        <taxon>Solirubrobacter</taxon>
    </lineage>
</organism>